<name>A0A8I2YEZ6_9AGAM</name>
<gene>
    <name evidence="2" type="ORF">JVT61DRAFT_11280</name>
</gene>
<keyword evidence="1" id="KW-0812">Transmembrane</keyword>
<sequence>MVRDWCHIPPIYSGLRAQWQNFDRRKLPYTSRLQPYAAWWGMCGSVIAMLVRSVCPVL</sequence>
<dbReference type="EMBL" id="JAGFBS010000047">
    <property type="protein sequence ID" value="KAG6370645.1"/>
    <property type="molecule type" value="Genomic_DNA"/>
</dbReference>
<comment type="caution">
    <text evidence="2">The sequence shown here is derived from an EMBL/GenBank/DDBJ whole genome shotgun (WGS) entry which is preliminary data.</text>
</comment>
<protein>
    <submittedName>
        <fullName evidence="2">Uncharacterized protein</fullName>
    </submittedName>
</protein>
<reference evidence="2" key="1">
    <citation type="submission" date="2021-03" db="EMBL/GenBank/DDBJ databases">
        <title>Evolutionary innovations through gain and loss of genes in the ectomycorrhizal Boletales.</title>
        <authorList>
            <person name="Wu G."/>
            <person name="Miyauchi S."/>
            <person name="Morin E."/>
            <person name="Yang Z.-L."/>
            <person name="Xu J."/>
            <person name="Martin F.M."/>
        </authorList>
    </citation>
    <scope>NUCLEOTIDE SEQUENCE</scope>
    <source>
        <strain evidence="2">BR01</strain>
    </source>
</reference>
<evidence type="ECO:0000256" key="1">
    <source>
        <dbReference type="SAM" id="Phobius"/>
    </source>
</evidence>
<proteinExistence type="predicted"/>
<feature type="transmembrane region" description="Helical" evidence="1">
    <location>
        <begin position="36"/>
        <end position="55"/>
    </location>
</feature>
<accession>A0A8I2YEZ6</accession>
<keyword evidence="1" id="KW-1133">Transmembrane helix</keyword>
<evidence type="ECO:0000313" key="3">
    <source>
        <dbReference type="Proteomes" id="UP000683000"/>
    </source>
</evidence>
<keyword evidence="1" id="KW-0472">Membrane</keyword>
<organism evidence="2 3">
    <name type="scientific">Boletus reticuloceps</name>
    <dbReference type="NCBI Taxonomy" id="495285"/>
    <lineage>
        <taxon>Eukaryota</taxon>
        <taxon>Fungi</taxon>
        <taxon>Dikarya</taxon>
        <taxon>Basidiomycota</taxon>
        <taxon>Agaricomycotina</taxon>
        <taxon>Agaricomycetes</taxon>
        <taxon>Agaricomycetidae</taxon>
        <taxon>Boletales</taxon>
        <taxon>Boletineae</taxon>
        <taxon>Boletaceae</taxon>
        <taxon>Boletoideae</taxon>
        <taxon>Boletus</taxon>
    </lineage>
</organism>
<keyword evidence="3" id="KW-1185">Reference proteome</keyword>
<dbReference type="Proteomes" id="UP000683000">
    <property type="component" value="Unassembled WGS sequence"/>
</dbReference>
<evidence type="ECO:0000313" key="2">
    <source>
        <dbReference type="EMBL" id="KAG6370645.1"/>
    </source>
</evidence>
<dbReference type="AlphaFoldDB" id="A0A8I2YEZ6"/>